<organism evidence="1 2">
    <name type="scientific">Funneliformis geosporum</name>
    <dbReference type="NCBI Taxonomy" id="1117311"/>
    <lineage>
        <taxon>Eukaryota</taxon>
        <taxon>Fungi</taxon>
        <taxon>Fungi incertae sedis</taxon>
        <taxon>Mucoromycota</taxon>
        <taxon>Glomeromycotina</taxon>
        <taxon>Glomeromycetes</taxon>
        <taxon>Glomerales</taxon>
        <taxon>Glomeraceae</taxon>
        <taxon>Funneliformis</taxon>
    </lineage>
</organism>
<sequence>MVVILRRRCPILSIPLSNHDPSKQTIHSYRFYCKMVVILKRTNSFYRPVVILRRVTILSILQRRYPFLSIPLSGEDVRAYRPFEEDVRSDRFRQMLLILRRRYSVSIPSIGSDSWMKAIRSYQSRCKWSRFLEE</sequence>
<evidence type="ECO:0000313" key="1">
    <source>
        <dbReference type="EMBL" id="CAI2192544.1"/>
    </source>
</evidence>
<keyword evidence="2" id="KW-1185">Reference proteome</keyword>
<name>A0A9W4T4X5_9GLOM</name>
<protein>
    <submittedName>
        <fullName evidence="1">8355_t:CDS:1</fullName>
    </submittedName>
</protein>
<dbReference type="Proteomes" id="UP001153678">
    <property type="component" value="Unassembled WGS sequence"/>
</dbReference>
<gene>
    <name evidence="1" type="ORF">FWILDA_LOCUS15629</name>
</gene>
<reference evidence="1" key="1">
    <citation type="submission" date="2022-08" db="EMBL/GenBank/DDBJ databases">
        <authorList>
            <person name="Kallberg Y."/>
            <person name="Tangrot J."/>
            <person name="Rosling A."/>
        </authorList>
    </citation>
    <scope>NUCLEOTIDE SEQUENCE</scope>
    <source>
        <strain evidence="1">Wild A</strain>
    </source>
</reference>
<evidence type="ECO:0000313" key="2">
    <source>
        <dbReference type="Proteomes" id="UP001153678"/>
    </source>
</evidence>
<dbReference type="EMBL" id="CAMKVN010008453">
    <property type="protein sequence ID" value="CAI2192544.1"/>
    <property type="molecule type" value="Genomic_DNA"/>
</dbReference>
<feature type="non-terminal residue" evidence="1">
    <location>
        <position position="134"/>
    </location>
</feature>
<accession>A0A9W4T4X5</accession>
<comment type="caution">
    <text evidence="1">The sequence shown here is derived from an EMBL/GenBank/DDBJ whole genome shotgun (WGS) entry which is preliminary data.</text>
</comment>
<dbReference type="AlphaFoldDB" id="A0A9W4T4X5"/>
<proteinExistence type="predicted"/>